<dbReference type="Pfam" id="PF16220">
    <property type="entry name" value="DUF4880"/>
    <property type="match status" value="1"/>
</dbReference>
<sequence length="330" mass="36512">MTENQPPADSDNPDAISEQAMTWFVRLRAESVAVDERRQFQIWHQADPAHREAYAEIVAFWEDADFHTTLDAATLSPPMLRCSTPSNSPRRRFGIASGAKPLLAAAASLVIAAIVYQPALSCWQADYCTAVGEIKTVQLSDGSHVTLNSGTALNVNMRNGLRHIQLARGEAFFEVQHDPQHPFQVDGRYSNTRVLGTRFVVREDADSDIVSVVSGVVEVSRNRQNPATLKANDSIAVDARHQSEVSHQSTGNATAWLKGSASFDNAPLKAVIAEIGRYRRGSLIIRNQALQDLKVSGRFDIRDTDKTLESLQQTLPIRIYRLTPWLVVIV</sequence>
<dbReference type="InterPro" id="IPR012373">
    <property type="entry name" value="Ferrdict_sens_TM"/>
</dbReference>
<comment type="caution">
    <text evidence="3">The sequence shown here is derived from an EMBL/GenBank/DDBJ whole genome shotgun (WGS) entry which is preliminary data.</text>
</comment>
<feature type="domain" description="FecR N-terminal" evidence="2">
    <location>
        <begin position="18"/>
        <end position="58"/>
    </location>
</feature>
<dbReference type="InterPro" id="IPR032623">
    <property type="entry name" value="FecR_N"/>
</dbReference>
<dbReference type="Gene3D" id="3.55.50.30">
    <property type="match status" value="1"/>
</dbReference>
<dbReference type="PANTHER" id="PTHR30273">
    <property type="entry name" value="PERIPLASMIC SIGNAL SENSOR AND SIGMA FACTOR ACTIVATOR FECR-RELATED"/>
    <property type="match status" value="1"/>
</dbReference>
<dbReference type="Pfam" id="PF04773">
    <property type="entry name" value="FecR"/>
    <property type="match status" value="1"/>
</dbReference>
<name>A0ABR9D9K0_9GAMM</name>
<evidence type="ECO:0000259" key="1">
    <source>
        <dbReference type="Pfam" id="PF04773"/>
    </source>
</evidence>
<reference evidence="3 4" key="1">
    <citation type="submission" date="2020-09" db="EMBL/GenBank/DDBJ databases">
        <title>Methylomonas albis sp. nov. and Methylomonas fluvii sp. nov.: Two cold-adapted methanotrophs from the River Elbe and an amended description of Methylovulum psychrotolerans strain Eb1.</title>
        <authorList>
            <person name="Bussmann I.K."/>
            <person name="Klings K.-W."/>
            <person name="Warnstedt J."/>
            <person name="Hoppert M."/>
            <person name="Saborowski A."/>
            <person name="Horn F."/>
            <person name="Liebner S."/>
        </authorList>
    </citation>
    <scope>NUCLEOTIDE SEQUENCE [LARGE SCALE GENOMIC DNA]</scope>
    <source>
        <strain evidence="3 4">EbB</strain>
    </source>
</reference>
<dbReference type="InterPro" id="IPR006860">
    <property type="entry name" value="FecR"/>
</dbReference>
<evidence type="ECO:0000259" key="2">
    <source>
        <dbReference type="Pfam" id="PF16220"/>
    </source>
</evidence>
<dbReference type="PANTHER" id="PTHR30273:SF2">
    <property type="entry name" value="PROTEIN FECR"/>
    <property type="match status" value="1"/>
</dbReference>
<keyword evidence="4" id="KW-1185">Reference proteome</keyword>
<dbReference type="RefSeq" id="WP_192392635.1">
    <property type="nucleotide sequence ID" value="NZ_CAJHIU010000001.1"/>
</dbReference>
<feature type="domain" description="FecR protein" evidence="1">
    <location>
        <begin position="126"/>
        <end position="218"/>
    </location>
</feature>
<accession>A0ABR9D9K0</accession>
<dbReference type="PIRSF" id="PIRSF018266">
    <property type="entry name" value="FecR"/>
    <property type="match status" value="1"/>
</dbReference>
<gene>
    <name evidence="3" type="ORF">EBB_04365</name>
</gene>
<proteinExistence type="predicted"/>
<dbReference type="Gene3D" id="2.60.120.1440">
    <property type="match status" value="1"/>
</dbReference>
<dbReference type="EMBL" id="JACXST010000001">
    <property type="protein sequence ID" value="MBD9359794.1"/>
    <property type="molecule type" value="Genomic_DNA"/>
</dbReference>
<organism evidence="3 4">
    <name type="scientific">Methylomonas fluvii</name>
    <dbReference type="NCBI Taxonomy" id="1854564"/>
    <lineage>
        <taxon>Bacteria</taxon>
        <taxon>Pseudomonadati</taxon>
        <taxon>Pseudomonadota</taxon>
        <taxon>Gammaproteobacteria</taxon>
        <taxon>Methylococcales</taxon>
        <taxon>Methylococcaceae</taxon>
        <taxon>Methylomonas</taxon>
    </lineage>
</organism>
<evidence type="ECO:0000313" key="4">
    <source>
        <dbReference type="Proteomes" id="UP000641152"/>
    </source>
</evidence>
<dbReference type="Proteomes" id="UP000641152">
    <property type="component" value="Unassembled WGS sequence"/>
</dbReference>
<protein>
    <submittedName>
        <fullName evidence="3">FecR domain-containing protein</fullName>
    </submittedName>
</protein>
<evidence type="ECO:0000313" key="3">
    <source>
        <dbReference type="EMBL" id="MBD9359794.1"/>
    </source>
</evidence>